<evidence type="ECO:0000313" key="5">
    <source>
        <dbReference type="EMBL" id="UUD35070.1"/>
    </source>
</evidence>
<dbReference type="EC" id="3.1.21.-" evidence="5"/>
<evidence type="ECO:0000313" key="7">
    <source>
        <dbReference type="Proteomes" id="UP000280036"/>
    </source>
</evidence>
<dbReference type="PANTHER" id="PTHR30408">
    <property type="entry name" value="TYPE-1 RESTRICTION ENZYME ECOKI SPECIFICITY PROTEIN"/>
    <property type="match status" value="1"/>
</dbReference>
<dbReference type="Proteomes" id="UP001058569">
    <property type="component" value="Chromosome"/>
</dbReference>
<reference evidence="6 7" key="1">
    <citation type="submission" date="2018-12" db="EMBL/GenBank/DDBJ databases">
        <authorList>
            <consortium name="Pathogen Informatics"/>
        </authorList>
    </citation>
    <scope>NUCLEOTIDE SEQUENCE [LARGE SCALE GENOMIC DNA]</scope>
    <source>
        <strain evidence="6 7">NCTC10126</strain>
    </source>
</reference>
<dbReference type="InterPro" id="IPR044946">
    <property type="entry name" value="Restrct_endonuc_typeI_TRD_sf"/>
</dbReference>
<keyword evidence="5" id="KW-0540">Nuclease</keyword>
<dbReference type="Pfam" id="PF01420">
    <property type="entry name" value="Methylase_S"/>
    <property type="match status" value="2"/>
</dbReference>
<dbReference type="InterPro" id="IPR000055">
    <property type="entry name" value="Restrct_endonuc_typeI_TRD"/>
</dbReference>
<keyword evidence="5" id="KW-0378">Hydrolase</keyword>
<comment type="similarity">
    <text evidence="1">Belongs to the type-I restriction system S methylase family.</text>
</comment>
<evidence type="ECO:0000256" key="3">
    <source>
        <dbReference type="ARBA" id="ARBA00023125"/>
    </source>
</evidence>
<keyword evidence="3" id="KW-0238">DNA-binding</keyword>
<dbReference type="PANTHER" id="PTHR30408:SF12">
    <property type="entry name" value="TYPE I RESTRICTION ENZYME MJAVIII SPECIFICITY SUBUNIT"/>
    <property type="match status" value="1"/>
</dbReference>
<feature type="domain" description="Type I restriction modification DNA specificity" evidence="4">
    <location>
        <begin position="1"/>
        <end position="147"/>
    </location>
</feature>
<organism evidence="6 7">
    <name type="scientific">Mycoplasmopsis caviae</name>
    <dbReference type="NCBI Taxonomy" id="55603"/>
    <lineage>
        <taxon>Bacteria</taxon>
        <taxon>Bacillati</taxon>
        <taxon>Mycoplasmatota</taxon>
        <taxon>Mycoplasmoidales</taxon>
        <taxon>Metamycoplasmataceae</taxon>
        <taxon>Mycoplasmopsis</taxon>
    </lineage>
</organism>
<proteinExistence type="inferred from homology"/>
<evidence type="ECO:0000259" key="4">
    <source>
        <dbReference type="Pfam" id="PF01420"/>
    </source>
</evidence>
<evidence type="ECO:0000256" key="2">
    <source>
        <dbReference type="ARBA" id="ARBA00022747"/>
    </source>
</evidence>
<dbReference type="GO" id="GO:0003677">
    <property type="term" value="F:DNA binding"/>
    <property type="evidence" value="ECO:0007669"/>
    <property type="project" value="UniProtKB-KW"/>
</dbReference>
<dbReference type="GO" id="GO:0016787">
    <property type="term" value="F:hydrolase activity"/>
    <property type="evidence" value="ECO:0007669"/>
    <property type="project" value="UniProtKB-KW"/>
</dbReference>
<keyword evidence="8" id="KW-1185">Reference proteome</keyword>
<dbReference type="Gene3D" id="3.90.220.20">
    <property type="entry name" value="DNA methylase specificity domains"/>
    <property type="match status" value="2"/>
</dbReference>
<reference evidence="5" key="2">
    <citation type="submission" date="2022-07" db="EMBL/GenBank/DDBJ databases">
        <title>Complete genome of Mycoplasma caviae type strain G122.</title>
        <authorList>
            <person name="Spergser J."/>
        </authorList>
    </citation>
    <scope>NUCLEOTIDE SEQUENCE</scope>
    <source>
        <strain evidence="5">G122</strain>
    </source>
</reference>
<dbReference type="RefSeq" id="WP_164535719.1">
    <property type="nucleotide sequence ID" value="NZ_CP101806.1"/>
</dbReference>
<dbReference type="Proteomes" id="UP000280036">
    <property type="component" value="Unassembled WGS sequence"/>
</dbReference>
<name>A0A3P8L7D2_9BACT</name>
<sequence length="350" mass="40523">MKLKDVCSIKTGKSNSVDAVEDGLYPLFDRSENVKRSPKFIFDEESIIIPGEGKEFIPRYYNGKFDLHQRCYSLMNFNKNIVIPKYLYYFLIKNNGYFKRVAVGSTVPSLRLPLIQSIEIDVPDLSTQQYIIDIIGSIDDLIEKYREIIEKTNSFLLKNFLLMEEKNETILLNSIVSFKNGYSFKNSEISNSGSHKIITIKNVTENGFSTENTFFCTPSSNNYSSVLNVGDILLTMTGNIGRVGVVDENNCILNQRVLNLKTEYKTFVYCWFIMNEKLISNLGKGSVQQNLALNDLKHIRINYIHKQLEEFEGENSIFYEKMISIKRKINALCKAKKYFLHRFFAKKFMM</sequence>
<evidence type="ECO:0000313" key="8">
    <source>
        <dbReference type="Proteomes" id="UP001058569"/>
    </source>
</evidence>
<dbReference type="GO" id="GO:0004519">
    <property type="term" value="F:endonuclease activity"/>
    <property type="evidence" value="ECO:0007669"/>
    <property type="project" value="UniProtKB-KW"/>
</dbReference>
<evidence type="ECO:0000256" key="1">
    <source>
        <dbReference type="ARBA" id="ARBA00010923"/>
    </source>
</evidence>
<gene>
    <name evidence="6" type="ORF">NCTC10126_00604</name>
    <name evidence="5" type="ORF">NPA07_04665</name>
</gene>
<dbReference type="AlphaFoldDB" id="A0A3P8L7D2"/>
<dbReference type="InterPro" id="IPR052021">
    <property type="entry name" value="Type-I_RS_S_subunit"/>
</dbReference>
<dbReference type="GO" id="GO:0009307">
    <property type="term" value="P:DNA restriction-modification system"/>
    <property type="evidence" value="ECO:0007669"/>
    <property type="project" value="UniProtKB-KW"/>
</dbReference>
<keyword evidence="2" id="KW-0680">Restriction system</keyword>
<dbReference type="SUPFAM" id="SSF116734">
    <property type="entry name" value="DNA methylase specificity domain"/>
    <property type="match status" value="2"/>
</dbReference>
<dbReference type="EMBL" id="UZVY01000001">
    <property type="protein sequence ID" value="VDR42105.1"/>
    <property type="molecule type" value="Genomic_DNA"/>
</dbReference>
<protein>
    <submittedName>
        <fullName evidence="5">Restriction endonuclease subunit S</fullName>
        <ecNumber evidence="5">3.1.21.-</ecNumber>
    </submittedName>
    <submittedName>
        <fullName evidence="6">Restriction modification enzyme subunit S2B</fullName>
    </submittedName>
</protein>
<dbReference type="EMBL" id="CP101806">
    <property type="protein sequence ID" value="UUD35070.1"/>
    <property type="molecule type" value="Genomic_DNA"/>
</dbReference>
<keyword evidence="5" id="KW-0255">Endonuclease</keyword>
<feature type="domain" description="Type I restriction modification DNA specificity" evidence="4">
    <location>
        <begin position="165"/>
        <end position="302"/>
    </location>
</feature>
<evidence type="ECO:0000313" key="6">
    <source>
        <dbReference type="EMBL" id="VDR42105.1"/>
    </source>
</evidence>
<accession>A0A3P8L7D2</accession>